<dbReference type="SUPFAM" id="SSF49785">
    <property type="entry name" value="Galactose-binding domain-like"/>
    <property type="match status" value="1"/>
</dbReference>
<comment type="similarity">
    <text evidence="2">Belongs to the glycosyl hydrolase family 6.</text>
</comment>
<dbReference type="Proteomes" id="UP001612741">
    <property type="component" value="Unassembled WGS sequence"/>
</dbReference>
<evidence type="ECO:0000313" key="4">
    <source>
        <dbReference type="EMBL" id="MFI6496762.1"/>
    </source>
</evidence>
<protein>
    <recommendedName>
        <fullName evidence="2">Glucanase</fullName>
        <ecNumber evidence="2">3.2.1.-</ecNumber>
    </recommendedName>
</protein>
<dbReference type="EMBL" id="JBITGY010000001">
    <property type="protein sequence ID" value="MFI6496762.1"/>
    <property type="molecule type" value="Genomic_DNA"/>
</dbReference>
<proteinExistence type="inferred from homology"/>
<evidence type="ECO:0000256" key="2">
    <source>
        <dbReference type="RuleBase" id="RU361186"/>
    </source>
</evidence>
<dbReference type="InterPro" id="IPR016288">
    <property type="entry name" value="Beta_cellobiohydrolase"/>
</dbReference>
<name>A0ABW7YLI8_9ACTN</name>
<evidence type="ECO:0000259" key="3">
    <source>
        <dbReference type="Pfam" id="PF02018"/>
    </source>
</evidence>
<dbReference type="InterPro" id="IPR003305">
    <property type="entry name" value="CenC_carb-bd"/>
</dbReference>
<dbReference type="Gene3D" id="2.60.120.260">
    <property type="entry name" value="Galactose-binding domain-like"/>
    <property type="match status" value="1"/>
</dbReference>
<dbReference type="PIRSF" id="PIRSF001100">
    <property type="entry name" value="Beta_cellobiohydrolase"/>
    <property type="match status" value="1"/>
</dbReference>
<keyword evidence="2" id="KW-0136">Cellulose degradation</keyword>
<feature type="signal peptide" evidence="2">
    <location>
        <begin position="1"/>
        <end position="28"/>
    </location>
</feature>
<keyword evidence="1 2" id="KW-0378">Hydrolase</keyword>
<keyword evidence="2" id="KW-0732">Signal</keyword>
<evidence type="ECO:0000313" key="5">
    <source>
        <dbReference type="Proteomes" id="UP001612741"/>
    </source>
</evidence>
<dbReference type="EC" id="3.2.1.-" evidence="2"/>
<dbReference type="PRINTS" id="PR00733">
    <property type="entry name" value="GLHYDRLASE6"/>
</dbReference>
<dbReference type="Pfam" id="PF01341">
    <property type="entry name" value="Glyco_hydro_6"/>
    <property type="match status" value="1"/>
</dbReference>
<feature type="domain" description="CBM-cenC" evidence="3">
    <location>
        <begin position="31"/>
        <end position="152"/>
    </location>
</feature>
<organism evidence="4 5">
    <name type="scientific">Nonomuraea typhae</name>
    <dbReference type="NCBI Taxonomy" id="2603600"/>
    <lineage>
        <taxon>Bacteria</taxon>
        <taxon>Bacillati</taxon>
        <taxon>Actinomycetota</taxon>
        <taxon>Actinomycetes</taxon>
        <taxon>Streptosporangiales</taxon>
        <taxon>Streptosporangiaceae</taxon>
        <taxon>Nonomuraea</taxon>
    </lineage>
</organism>
<gene>
    <name evidence="4" type="ORF">ACIBG2_05235</name>
</gene>
<dbReference type="InterPro" id="IPR008979">
    <property type="entry name" value="Galactose-bd-like_sf"/>
</dbReference>
<comment type="caution">
    <text evidence="4">The sequence shown here is derived from an EMBL/GenBank/DDBJ whole genome shotgun (WGS) entry which is preliminary data.</text>
</comment>
<dbReference type="GO" id="GO:0016787">
    <property type="term" value="F:hydrolase activity"/>
    <property type="evidence" value="ECO:0007669"/>
    <property type="project" value="UniProtKB-KW"/>
</dbReference>
<dbReference type="InterPro" id="IPR036434">
    <property type="entry name" value="Beta_cellobiohydrolase_sf"/>
</dbReference>
<keyword evidence="5" id="KW-1185">Reference proteome</keyword>
<dbReference type="RefSeq" id="WP_397079104.1">
    <property type="nucleotide sequence ID" value="NZ_JBITGY010000001.1"/>
</dbReference>
<keyword evidence="2" id="KW-0119">Carbohydrate metabolism</keyword>
<keyword evidence="2" id="KW-0326">Glycosidase</keyword>
<dbReference type="Pfam" id="PF02018">
    <property type="entry name" value="CBM_4_9"/>
    <property type="match status" value="1"/>
</dbReference>
<dbReference type="Gene3D" id="3.20.20.40">
    <property type="entry name" value="1, 4-beta cellobiohydrolase"/>
    <property type="match status" value="1"/>
</dbReference>
<dbReference type="PANTHER" id="PTHR34876:SF4">
    <property type="entry name" value="1,4-BETA-D-GLUCAN CELLOBIOHYDROLASE C-RELATED"/>
    <property type="match status" value="1"/>
</dbReference>
<feature type="chain" id="PRO_5045006193" description="Glucanase" evidence="2">
    <location>
        <begin position="29"/>
        <end position="480"/>
    </location>
</feature>
<dbReference type="PANTHER" id="PTHR34876">
    <property type="match status" value="1"/>
</dbReference>
<keyword evidence="2" id="KW-0624">Polysaccharide degradation</keyword>
<accession>A0ABW7YLI8</accession>
<sequence length="480" mass="50433">MRFFAAKAAVALTAVAAAVLVAPTPASAAAQLVGNSTFDGGVAGWKQIDQAEVTADAGRMKVRAKAAVANPWQAMTATNTTATLNPGKTYTLSFDAQGSAAFDATTTVQYLKTPGQNQSLGTAFPVTTGSRRYLYTFTAKAPIDASDLTVEVTFQIGRPNLAPTVWFDNVSLMETPSVRPGGLFVYSGSNPAVWVANNWNADRARAEAINNGIATKPIFMWFGGWFGDLTKAVDDYVGAAQKAGKLPMLVAYNIPYRDACATQSNGGAADAAAYHAWITTFAKAIGSRHAVVILEPDAVAAAPCVTRVGGKEDDQYKILLDATQVLKANAPNAWVYLDAGNSGWVTDKNNLVTRLGKAGIANTRGFSLNVSNYKWTADTTAYGTDVKNLLAPAHGNKTFVIDTSRNGNGPYGGDANPGDDWCNPPKRKLGAVPAKPASGAEHHFWVKVPGDSDGRCGIAPDTPAGHFTPDLAMALINGNP</sequence>
<evidence type="ECO:0000256" key="1">
    <source>
        <dbReference type="ARBA" id="ARBA00022801"/>
    </source>
</evidence>
<dbReference type="SUPFAM" id="SSF51989">
    <property type="entry name" value="Glycosyl hydrolases family 6, cellulases"/>
    <property type="match status" value="1"/>
</dbReference>
<reference evidence="4 5" key="1">
    <citation type="submission" date="2024-10" db="EMBL/GenBank/DDBJ databases">
        <title>The Natural Products Discovery Center: Release of the First 8490 Sequenced Strains for Exploring Actinobacteria Biosynthetic Diversity.</title>
        <authorList>
            <person name="Kalkreuter E."/>
            <person name="Kautsar S.A."/>
            <person name="Yang D."/>
            <person name="Bader C.D."/>
            <person name="Teijaro C.N."/>
            <person name="Fluegel L."/>
            <person name="Davis C.M."/>
            <person name="Simpson J.R."/>
            <person name="Lauterbach L."/>
            <person name="Steele A.D."/>
            <person name="Gui C."/>
            <person name="Meng S."/>
            <person name="Li G."/>
            <person name="Viehrig K."/>
            <person name="Ye F."/>
            <person name="Su P."/>
            <person name="Kiefer A.F."/>
            <person name="Nichols A."/>
            <person name="Cepeda A.J."/>
            <person name="Yan W."/>
            <person name="Fan B."/>
            <person name="Jiang Y."/>
            <person name="Adhikari A."/>
            <person name="Zheng C.-J."/>
            <person name="Schuster L."/>
            <person name="Cowan T.M."/>
            <person name="Smanski M.J."/>
            <person name="Chevrette M.G."/>
            <person name="De Carvalho L.P.S."/>
            <person name="Shen B."/>
        </authorList>
    </citation>
    <scope>NUCLEOTIDE SEQUENCE [LARGE SCALE GENOMIC DNA]</scope>
    <source>
        <strain evidence="4 5">NPDC050545</strain>
    </source>
</reference>